<comment type="caution">
    <text evidence="7">The sequence shown here is derived from an EMBL/GenBank/DDBJ whole genome shotgun (WGS) entry which is preliminary data.</text>
</comment>
<evidence type="ECO:0000313" key="7">
    <source>
        <dbReference type="EMBL" id="GAA1960203.1"/>
    </source>
</evidence>
<organism evidence="7 8">
    <name type="scientific">Agromyces allii</name>
    <dbReference type="NCBI Taxonomy" id="393607"/>
    <lineage>
        <taxon>Bacteria</taxon>
        <taxon>Bacillati</taxon>
        <taxon>Actinomycetota</taxon>
        <taxon>Actinomycetes</taxon>
        <taxon>Micrococcales</taxon>
        <taxon>Microbacteriaceae</taxon>
        <taxon>Agromyces</taxon>
    </lineage>
</organism>
<protein>
    <submittedName>
        <fullName evidence="7">ATP-binding cassette domain-containing protein</fullName>
    </submittedName>
</protein>
<dbReference type="SMART" id="SM00382">
    <property type="entry name" value="AAA"/>
    <property type="match status" value="1"/>
</dbReference>
<gene>
    <name evidence="7" type="ORF">GCM10009717_28700</name>
</gene>
<dbReference type="Pfam" id="PF13732">
    <property type="entry name" value="DrrA1-3_C"/>
    <property type="match status" value="1"/>
</dbReference>
<dbReference type="InterPro" id="IPR017871">
    <property type="entry name" value="ABC_transporter-like_CS"/>
</dbReference>
<feature type="compositionally biased region" description="Basic and acidic residues" evidence="5">
    <location>
        <begin position="1"/>
        <end position="14"/>
    </location>
</feature>
<name>A0ABP5CCD1_9MICO</name>
<dbReference type="InterPro" id="IPR027417">
    <property type="entry name" value="P-loop_NTPase"/>
</dbReference>
<evidence type="ECO:0000256" key="4">
    <source>
        <dbReference type="ARBA" id="ARBA00022840"/>
    </source>
</evidence>
<evidence type="ECO:0000259" key="6">
    <source>
        <dbReference type="PROSITE" id="PS50893"/>
    </source>
</evidence>
<comment type="similarity">
    <text evidence="1">Belongs to the ABC transporter superfamily.</text>
</comment>
<sequence length="330" mass="35415">MSRPAIPREAERSTRSTPTTIRAGDAAAPRHPYREGMLELHDVTKRYGERLALDHVSFAVGDGRLTGFVGGNGAGKTTTMRIILGVLASDGGTVLLDGAPVGAADRRRFGYMPEERGLYPKMKVLEQTVYLARLHGWAPAAARANALELLERLGLGERTDDTIESLSLGNQQRAQIAAALVHRPEMLVLDEPFSGLDPMAVETVQAVLADVAATGVPVLFSSHQLDIVERLCDDLVIIAGGRIAASGTGEALRTQHGTERWELLVAGDAGWLRQQPGISVVEFDGGWAVFEAESDAAREAALTEAVSRGGLVSFSRERTSLAQIFKEVVQ</sequence>
<reference evidence="8" key="1">
    <citation type="journal article" date="2019" name="Int. J. Syst. Evol. Microbiol.">
        <title>The Global Catalogue of Microorganisms (GCM) 10K type strain sequencing project: providing services to taxonomists for standard genome sequencing and annotation.</title>
        <authorList>
            <consortium name="The Broad Institute Genomics Platform"/>
            <consortium name="The Broad Institute Genome Sequencing Center for Infectious Disease"/>
            <person name="Wu L."/>
            <person name="Ma J."/>
        </authorList>
    </citation>
    <scope>NUCLEOTIDE SEQUENCE [LARGE SCALE GENOMIC DNA]</scope>
    <source>
        <strain evidence="8">JCM 13584</strain>
    </source>
</reference>
<keyword evidence="3" id="KW-0547">Nucleotide-binding</keyword>
<evidence type="ECO:0000256" key="2">
    <source>
        <dbReference type="ARBA" id="ARBA00022448"/>
    </source>
</evidence>
<evidence type="ECO:0000256" key="3">
    <source>
        <dbReference type="ARBA" id="ARBA00022741"/>
    </source>
</evidence>
<keyword evidence="8" id="KW-1185">Reference proteome</keyword>
<dbReference type="GO" id="GO:0005524">
    <property type="term" value="F:ATP binding"/>
    <property type="evidence" value="ECO:0007669"/>
    <property type="project" value="UniProtKB-KW"/>
</dbReference>
<dbReference type="Proteomes" id="UP001499954">
    <property type="component" value="Unassembled WGS sequence"/>
</dbReference>
<dbReference type="SUPFAM" id="SSF52540">
    <property type="entry name" value="P-loop containing nucleoside triphosphate hydrolases"/>
    <property type="match status" value="1"/>
</dbReference>
<evidence type="ECO:0000256" key="5">
    <source>
        <dbReference type="SAM" id="MobiDB-lite"/>
    </source>
</evidence>
<feature type="region of interest" description="Disordered" evidence="5">
    <location>
        <begin position="1"/>
        <end position="28"/>
    </location>
</feature>
<dbReference type="EMBL" id="BAAAMK010000005">
    <property type="protein sequence ID" value="GAA1960203.1"/>
    <property type="molecule type" value="Genomic_DNA"/>
</dbReference>
<accession>A0ABP5CCD1</accession>
<dbReference type="PANTHER" id="PTHR43335">
    <property type="entry name" value="ABC TRANSPORTER, ATP-BINDING PROTEIN"/>
    <property type="match status" value="1"/>
</dbReference>
<dbReference type="InterPro" id="IPR003593">
    <property type="entry name" value="AAA+_ATPase"/>
</dbReference>
<dbReference type="InterPro" id="IPR003439">
    <property type="entry name" value="ABC_transporter-like_ATP-bd"/>
</dbReference>
<evidence type="ECO:0000256" key="1">
    <source>
        <dbReference type="ARBA" id="ARBA00005417"/>
    </source>
</evidence>
<evidence type="ECO:0000313" key="8">
    <source>
        <dbReference type="Proteomes" id="UP001499954"/>
    </source>
</evidence>
<keyword evidence="4 7" id="KW-0067">ATP-binding</keyword>
<proteinExistence type="inferred from homology"/>
<dbReference type="Pfam" id="PF00005">
    <property type="entry name" value="ABC_tran"/>
    <property type="match status" value="1"/>
</dbReference>
<dbReference type="Gene3D" id="3.40.50.300">
    <property type="entry name" value="P-loop containing nucleotide triphosphate hydrolases"/>
    <property type="match status" value="1"/>
</dbReference>
<dbReference type="PROSITE" id="PS00211">
    <property type="entry name" value="ABC_TRANSPORTER_1"/>
    <property type="match status" value="1"/>
</dbReference>
<dbReference type="PROSITE" id="PS50893">
    <property type="entry name" value="ABC_TRANSPORTER_2"/>
    <property type="match status" value="1"/>
</dbReference>
<feature type="domain" description="ABC transporter" evidence="6">
    <location>
        <begin position="38"/>
        <end position="265"/>
    </location>
</feature>
<keyword evidence="2" id="KW-0813">Transport</keyword>
<dbReference type="InterPro" id="IPR025302">
    <property type="entry name" value="DrrA1/2-like_C"/>
</dbReference>